<proteinExistence type="predicted"/>
<evidence type="ECO:0000313" key="2">
    <source>
        <dbReference type="Proteomes" id="UP001596505"/>
    </source>
</evidence>
<dbReference type="EMBL" id="JBHTCO010000005">
    <property type="protein sequence ID" value="MFC7392815.1"/>
    <property type="molecule type" value="Genomic_DNA"/>
</dbReference>
<protein>
    <submittedName>
        <fullName evidence="1">Uncharacterized protein</fullName>
    </submittedName>
</protein>
<dbReference type="Proteomes" id="UP001596505">
    <property type="component" value="Unassembled WGS sequence"/>
</dbReference>
<dbReference type="RefSeq" id="WP_380965224.1">
    <property type="nucleotide sequence ID" value="NZ_JBHTCO010000005.1"/>
</dbReference>
<organism evidence="1 2">
    <name type="scientific">Scopulibacillus cellulosilyticus</name>
    <dbReference type="NCBI Taxonomy" id="2665665"/>
    <lineage>
        <taxon>Bacteria</taxon>
        <taxon>Bacillati</taxon>
        <taxon>Bacillota</taxon>
        <taxon>Bacilli</taxon>
        <taxon>Bacillales</taxon>
        <taxon>Sporolactobacillaceae</taxon>
        <taxon>Scopulibacillus</taxon>
    </lineage>
</organism>
<accession>A0ABW2PVZ1</accession>
<gene>
    <name evidence="1" type="ORF">ACFQRG_07420</name>
</gene>
<evidence type="ECO:0000313" key="1">
    <source>
        <dbReference type="EMBL" id="MFC7392815.1"/>
    </source>
</evidence>
<keyword evidence="2" id="KW-1185">Reference proteome</keyword>
<name>A0ABW2PVZ1_9BACL</name>
<comment type="caution">
    <text evidence="1">The sequence shown here is derived from an EMBL/GenBank/DDBJ whole genome shotgun (WGS) entry which is preliminary data.</text>
</comment>
<sequence>MKGATANEIKEIGNQKKIIITSKKKRFQLDKLARSGSINIHPIVKPTAR</sequence>
<reference evidence="2" key="1">
    <citation type="journal article" date="2019" name="Int. J. Syst. Evol. Microbiol.">
        <title>The Global Catalogue of Microorganisms (GCM) 10K type strain sequencing project: providing services to taxonomists for standard genome sequencing and annotation.</title>
        <authorList>
            <consortium name="The Broad Institute Genomics Platform"/>
            <consortium name="The Broad Institute Genome Sequencing Center for Infectious Disease"/>
            <person name="Wu L."/>
            <person name="Ma J."/>
        </authorList>
    </citation>
    <scope>NUCLEOTIDE SEQUENCE [LARGE SCALE GENOMIC DNA]</scope>
    <source>
        <strain evidence="2">CGMCC 1.16305</strain>
    </source>
</reference>